<proteinExistence type="predicted"/>
<dbReference type="Proteomes" id="UP000681720">
    <property type="component" value="Unassembled WGS sequence"/>
</dbReference>
<dbReference type="EMBL" id="CAJOBJ010055166">
    <property type="protein sequence ID" value="CAF4392488.1"/>
    <property type="molecule type" value="Genomic_DNA"/>
</dbReference>
<comment type="caution">
    <text evidence="1">The sequence shown here is derived from an EMBL/GenBank/DDBJ whole genome shotgun (WGS) entry which is preliminary data.</text>
</comment>
<dbReference type="Gene3D" id="3.40.50.1010">
    <property type="entry name" value="5'-nuclease"/>
    <property type="match status" value="1"/>
</dbReference>
<name>A0A8S2VIS6_9BILA</name>
<evidence type="ECO:0000313" key="1">
    <source>
        <dbReference type="EMBL" id="CAF4392488.1"/>
    </source>
</evidence>
<reference evidence="1" key="1">
    <citation type="submission" date="2021-02" db="EMBL/GenBank/DDBJ databases">
        <authorList>
            <person name="Nowell W R."/>
        </authorList>
    </citation>
    <scope>NUCLEOTIDE SEQUENCE</scope>
</reference>
<gene>
    <name evidence="1" type="ORF">GIL414_LOCUS29792</name>
</gene>
<dbReference type="AlphaFoldDB" id="A0A8S2VIS6"/>
<sequence>MKLSRHKFIRRLLNYYRTHFDIEIPFITLIDGTFAFEALQWKIQIDEQLKAYLETEQIICSTTLCAIKETELLGNILVLVLNIISFY</sequence>
<dbReference type="PANTHER" id="PTHR12416">
    <property type="entry name" value="RRNA-PROCESSING PROTEIN UTP23 HOMOLOG"/>
    <property type="match status" value="1"/>
</dbReference>
<evidence type="ECO:0000313" key="2">
    <source>
        <dbReference type="Proteomes" id="UP000681720"/>
    </source>
</evidence>
<accession>A0A8S2VIS6</accession>
<organism evidence="1 2">
    <name type="scientific">Rotaria magnacalcarata</name>
    <dbReference type="NCBI Taxonomy" id="392030"/>
    <lineage>
        <taxon>Eukaryota</taxon>
        <taxon>Metazoa</taxon>
        <taxon>Spiralia</taxon>
        <taxon>Gnathifera</taxon>
        <taxon>Rotifera</taxon>
        <taxon>Eurotatoria</taxon>
        <taxon>Bdelloidea</taxon>
        <taxon>Philodinida</taxon>
        <taxon>Philodinidae</taxon>
        <taxon>Rotaria</taxon>
    </lineage>
</organism>
<protein>
    <submittedName>
        <fullName evidence="1">Uncharacterized protein</fullName>
    </submittedName>
</protein>